<keyword evidence="2" id="KW-1185">Reference proteome</keyword>
<evidence type="ECO:0000313" key="2">
    <source>
        <dbReference type="Proteomes" id="UP001140091"/>
    </source>
</evidence>
<dbReference type="OrthoDB" id="2735536at2759"/>
<feature type="non-terminal residue" evidence="1">
    <location>
        <position position="342"/>
    </location>
</feature>
<sequence length="342" mass="38764">MGWYVLQLRTESCEEHAQYIEWNNAEDQVRFIERFEELNLIPQIASNDPRASTSAEQKSVVREYRYTAYEQPPAAEEKAADEDGLCEDISSLGKHVPGHYGARAQHATKASLSPLTRTEPWIFRQPNIFPQRTRILRTLRPIPYENPCPAPIKGQGRQAQLHFAQPGRGRLPARHRQRHLERAPCLNEYFEGEYAQRDGYSELRVAAPDFETREALPKEFVNIKIKPQPHRNSRLMYAHPPRHVVRHYTPIRLCSRRLKVDLDVGFNASFGAVVAHLERVPSHKEPLFTGTSGPTGAEVDQSVVGVRVSKYIVEQPPCVVGRHGQGLNGVTVGDKVVLSPPH</sequence>
<gene>
    <name evidence="1" type="ORF">H1R20_g13822</name>
</gene>
<dbReference type="Proteomes" id="UP001140091">
    <property type="component" value="Unassembled WGS sequence"/>
</dbReference>
<dbReference type="AlphaFoldDB" id="A0A9W8M905"/>
<proteinExistence type="predicted"/>
<protein>
    <submittedName>
        <fullName evidence="1">Uncharacterized protein</fullName>
    </submittedName>
</protein>
<organism evidence="1 2">
    <name type="scientific">Candolleomyces eurysporus</name>
    <dbReference type="NCBI Taxonomy" id="2828524"/>
    <lineage>
        <taxon>Eukaryota</taxon>
        <taxon>Fungi</taxon>
        <taxon>Dikarya</taxon>
        <taxon>Basidiomycota</taxon>
        <taxon>Agaricomycotina</taxon>
        <taxon>Agaricomycetes</taxon>
        <taxon>Agaricomycetidae</taxon>
        <taxon>Agaricales</taxon>
        <taxon>Agaricineae</taxon>
        <taxon>Psathyrellaceae</taxon>
        <taxon>Candolleomyces</taxon>
    </lineage>
</organism>
<name>A0A9W8M905_9AGAR</name>
<reference evidence="1" key="1">
    <citation type="submission" date="2022-06" db="EMBL/GenBank/DDBJ databases">
        <title>Genome Sequence of Candolleomyces eurysporus.</title>
        <authorList>
            <person name="Buettner E."/>
        </authorList>
    </citation>
    <scope>NUCLEOTIDE SEQUENCE</scope>
    <source>
        <strain evidence="1">VTCC 930004</strain>
    </source>
</reference>
<evidence type="ECO:0000313" key="1">
    <source>
        <dbReference type="EMBL" id="KAJ2923270.1"/>
    </source>
</evidence>
<accession>A0A9W8M905</accession>
<comment type="caution">
    <text evidence="1">The sequence shown here is derived from an EMBL/GenBank/DDBJ whole genome shotgun (WGS) entry which is preliminary data.</text>
</comment>
<dbReference type="EMBL" id="JANBPK010001375">
    <property type="protein sequence ID" value="KAJ2923270.1"/>
    <property type="molecule type" value="Genomic_DNA"/>
</dbReference>